<evidence type="ECO:0000313" key="3">
    <source>
        <dbReference type="EMBL" id="CCB90165.1"/>
    </source>
</evidence>
<dbReference type="PANTHER" id="PTHR43566">
    <property type="entry name" value="CONSERVED PROTEIN"/>
    <property type="match status" value="1"/>
</dbReference>
<dbReference type="RefSeq" id="WP_013944631.1">
    <property type="nucleotide sequence ID" value="NC_015713.1"/>
</dbReference>
<accession>F8L4B4</accession>
<dbReference type="Gene3D" id="3.40.50.300">
    <property type="entry name" value="P-loop containing nucleotide triphosphate hydrolases"/>
    <property type="match status" value="1"/>
</dbReference>
<dbReference type="InterPro" id="IPR041682">
    <property type="entry name" value="AAA_14"/>
</dbReference>
<dbReference type="AlphaFoldDB" id="F8L4B4"/>
<organism evidence="3 4">
    <name type="scientific">Simkania negevensis (strain ATCC VR-1471 / DSM 27360 / Z)</name>
    <dbReference type="NCBI Taxonomy" id="331113"/>
    <lineage>
        <taxon>Bacteria</taxon>
        <taxon>Pseudomonadati</taxon>
        <taxon>Chlamydiota</taxon>
        <taxon>Chlamydiia</taxon>
        <taxon>Parachlamydiales</taxon>
        <taxon>Simkaniaceae</taxon>
        <taxon>Simkania</taxon>
    </lineage>
</organism>
<evidence type="ECO:0000259" key="2">
    <source>
        <dbReference type="Pfam" id="PF13635"/>
    </source>
</evidence>
<keyword evidence="4" id="KW-1185">Reference proteome</keyword>
<dbReference type="HOGENOM" id="CLU_041527_3_1_0"/>
<dbReference type="OrthoDB" id="19944at2"/>
<dbReference type="InterPro" id="IPR025420">
    <property type="entry name" value="DUF4143"/>
</dbReference>
<feature type="domain" description="DUF4143" evidence="2">
    <location>
        <begin position="195"/>
        <end position="354"/>
    </location>
</feature>
<dbReference type="KEGG" id="sng:SNE_A22880"/>
<dbReference type="InterPro" id="IPR027417">
    <property type="entry name" value="P-loop_NTPase"/>
</dbReference>
<dbReference type="Pfam" id="PF13173">
    <property type="entry name" value="AAA_14"/>
    <property type="match status" value="1"/>
</dbReference>
<name>F8L4B4_SIMNZ</name>
<dbReference type="eggNOG" id="COG1373">
    <property type="taxonomic scope" value="Bacteria"/>
</dbReference>
<evidence type="ECO:0000313" key="4">
    <source>
        <dbReference type="Proteomes" id="UP000000496"/>
    </source>
</evidence>
<dbReference type="SUPFAM" id="SSF52540">
    <property type="entry name" value="P-loop containing nucleoside triphosphate hydrolases"/>
    <property type="match status" value="1"/>
</dbReference>
<proteinExistence type="predicted"/>
<protein>
    <submittedName>
        <fullName evidence="3">Uncharacterized protein Mb2031c</fullName>
    </submittedName>
</protein>
<dbReference type="Proteomes" id="UP000000496">
    <property type="component" value="Chromosome gsn.131"/>
</dbReference>
<feature type="domain" description="AAA" evidence="1">
    <location>
        <begin position="20"/>
        <end position="138"/>
    </location>
</feature>
<dbReference type="Pfam" id="PF13635">
    <property type="entry name" value="DUF4143"/>
    <property type="match status" value="1"/>
</dbReference>
<dbReference type="EMBL" id="FR872582">
    <property type="protein sequence ID" value="CCB90165.1"/>
    <property type="molecule type" value="Genomic_DNA"/>
</dbReference>
<reference evidence="3 4" key="2">
    <citation type="journal article" date="2011" name="Mol. Biol. Evol.">
        <title>Unity in variety--the pan-genome of the Chlamydiae.</title>
        <authorList>
            <person name="Collingro A."/>
            <person name="Tischler P."/>
            <person name="Weinmaier T."/>
            <person name="Penz T."/>
            <person name="Heinz E."/>
            <person name="Brunham R.C."/>
            <person name="Read T.D."/>
            <person name="Bavoil P.M."/>
            <person name="Sachse K."/>
            <person name="Kahane S."/>
            <person name="Friedman M.G."/>
            <person name="Rattei T."/>
            <person name="Myers G.S."/>
            <person name="Horn M."/>
        </authorList>
    </citation>
    <scope>NUCLEOTIDE SEQUENCE [LARGE SCALE GENOMIC DNA]</scope>
    <source>
        <strain evidence="4">ATCC VR-1471 / Z</strain>
    </source>
</reference>
<dbReference type="STRING" id="331113.SNE_A22880"/>
<gene>
    <name evidence="3" type="ordered locus">SNE_A22880</name>
</gene>
<sequence length="403" mass="45890">MTKYIKRSIEPIVEEAVKQFPAVVLTGPRQAGKTTLLKHLFGKAYKYISLELPDVRAAANSDPRGFLELYSAPVIFDEIQYAPELLFYIKEKIDENRDQYGQFILTGSQNTLLLQHITESLAGRAAMLRLLPLSYTEVSHHPFYSFYWEKEHPPQPFSIENFWTMMLRGFYPELNEDNKKSISLWHGSYMQAYLERDVRSIRQIGDLSQFQMFLRAVAARSGQVFQLSDVAKDIGVAVNTIKAWISILEATYQIIILRPYFNNSNKRLVKSPKIYLTDVGSLCYLLGLKDIDHFIAGPMAGPIVETFIVTDIYKRISKHGVEPQIYFWRTSSGTEVDLVVENQGTLIPIEIKASSTPKPPMASSVHSFLKDQHKRSQNGYVVHLGNIQLPLGEHVTALPFSLL</sequence>
<dbReference type="PANTHER" id="PTHR43566:SF2">
    <property type="entry name" value="DUF4143 DOMAIN-CONTAINING PROTEIN"/>
    <property type="match status" value="1"/>
</dbReference>
<evidence type="ECO:0000259" key="1">
    <source>
        <dbReference type="Pfam" id="PF13173"/>
    </source>
</evidence>
<reference key="1">
    <citation type="journal article" date="2011" name="Mol. Biol. Evol.">
        <title>Unity in variety -- the pan-genome of the Chlamydiae.</title>
        <authorList>
            <person name="Collingro A."/>
            <person name="Tischler P."/>
            <person name="Weinmaier T."/>
            <person name="Penz T."/>
            <person name="Heinz E."/>
            <person name="Brunham R.C."/>
            <person name="Read T.D."/>
            <person name="Bavoil P.M."/>
            <person name="Sachse K."/>
            <person name="Kahane S."/>
            <person name="Friedman M.G."/>
            <person name="Rattei T."/>
            <person name="Myers G.S.A."/>
            <person name="Horn M."/>
        </authorList>
    </citation>
    <scope>NUCLEOTIDE SEQUENCE</scope>
    <source>
        <strain>Z</strain>
    </source>
</reference>